<comment type="similarity">
    <text evidence="2">Belongs to the acyltransferase 3 family.</text>
</comment>
<dbReference type="PANTHER" id="PTHR40074">
    <property type="entry name" value="O-ACETYLTRANSFERASE WECH"/>
    <property type="match status" value="1"/>
</dbReference>
<proteinExistence type="inferred from homology"/>
<feature type="transmembrane region" description="Helical" evidence="7">
    <location>
        <begin position="101"/>
        <end position="129"/>
    </location>
</feature>
<evidence type="ECO:0000256" key="1">
    <source>
        <dbReference type="ARBA" id="ARBA00004651"/>
    </source>
</evidence>
<keyword evidence="5 7" id="KW-1133">Transmembrane helix</keyword>
<evidence type="ECO:0000256" key="5">
    <source>
        <dbReference type="ARBA" id="ARBA00022989"/>
    </source>
</evidence>
<dbReference type="Proteomes" id="UP000239388">
    <property type="component" value="Unassembled WGS sequence"/>
</dbReference>
<feature type="transmembrane region" description="Helical" evidence="7">
    <location>
        <begin position="41"/>
        <end position="61"/>
    </location>
</feature>
<dbReference type="GO" id="GO:0016413">
    <property type="term" value="F:O-acetyltransferase activity"/>
    <property type="evidence" value="ECO:0007669"/>
    <property type="project" value="TreeGrafter"/>
</dbReference>
<dbReference type="InterPro" id="IPR002656">
    <property type="entry name" value="Acyl_transf_3_dom"/>
</dbReference>
<evidence type="ECO:0000256" key="3">
    <source>
        <dbReference type="ARBA" id="ARBA00022475"/>
    </source>
</evidence>
<name>A0A2S8G9R4_9BACT</name>
<evidence type="ECO:0000313" key="10">
    <source>
        <dbReference type="Proteomes" id="UP000239388"/>
    </source>
</evidence>
<keyword evidence="3" id="KW-1003">Cell membrane</keyword>
<dbReference type="Pfam" id="PF01757">
    <property type="entry name" value="Acyl_transf_3"/>
    <property type="match status" value="1"/>
</dbReference>
<keyword evidence="6 7" id="KW-0472">Membrane</keyword>
<evidence type="ECO:0000259" key="8">
    <source>
        <dbReference type="Pfam" id="PF01757"/>
    </source>
</evidence>
<feature type="transmembrane region" description="Helical" evidence="7">
    <location>
        <begin position="237"/>
        <end position="256"/>
    </location>
</feature>
<accession>A0A2S8G9R4</accession>
<evidence type="ECO:0000256" key="4">
    <source>
        <dbReference type="ARBA" id="ARBA00022692"/>
    </source>
</evidence>
<feature type="domain" description="Acyltransferase 3" evidence="8">
    <location>
        <begin position="5"/>
        <end position="307"/>
    </location>
</feature>
<dbReference type="EMBL" id="PUIB01000007">
    <property type="protein sequence ID" value="PQO40834.1"/>
    <property type="molecule type" value="Genomic_DNA"/>
</dbReference>
<organism evidence="9 10">
    <name type="scientific">Blastopirellula marina</name>
    <dbReference type="NCBI Taxonomy" id="124"/>
    <lineage>
        <taxon>Bacteria</taxon>
        <taxon>Pseudomonadati</taxon>
        <taxon>Planctomycetota</taxon>
        <taxon>Planctomycetia</taxon>
        <taxon>Pirellulales</taxon>
        <taxon>Pirellulaceae</taxon>
        <taxon>Blastopirellula</taxon>
    </lineage>
</organism>
<feature type="transmembrane region" description="Helical" evidence="7">
    <location>
        <begin position="291"/>
        <end position="308"/>
    </location>
</feature>
<feature type="transmembrane region" description="Helical" evidence="7">
    <location>
        <begin position="268"/>
        <end position="285"/>
    </location>
</feature>
<comment type="caution">
    <text evidence="9">The sequence shown here is derived from an EMBL/GenBank/DDBJ whole genome shotgun (WGS) entry which is preliminary data.</text>
</comment>
<feature type="transmembrane region" description="Helical" evidence="7">
    <location>
        <begin position="73"/>
        <end position="89"/>
    </location>
</feature>
<evidence type="ECO:0000256" key="6">
    <source>
        <dbReference type="ARBA" id="ARBA00023136"/>
    </source>
</evidence>
<sequence>MNRQASLDVLKLSLALMVVGLHTHFLADISPVTGYLLMHGIFRIAVPTFLLINGFYLYSVLESGRMGVWLKRLTMLYLCWTLFYAYAWWPGDPLSPQNIIAIIRTLVIGFTHLWYVIGLICAGVLMYWVRHWSTRSLVGLLMATFVAGVAVQYIGSYHLLGDSSIDNLLSRIYVHRNFLFLSFPFLCLGYLIRKHSLHEKFSSRQSIVLLSVGILCLLAESYVNYCFAAHDISFDNLFFILAVSPALFLFTIQQNIALDGKRLAEYSAAIYFIHPCILWILMDAFSIEDTPLTIATIIGSILASWLIIQVNRKVGVLL</sequence>
<dbReference type="AlphaFoldDB" id="A0A2S8G9R4"/>
<dbReference type="PANTHER" id="PTHR40074:SF2">
    <property type="entry name" value="O-ACETYLTRANSFERASE WECH"/>
    <property type="match status" value="1"/>
</dbReference>
<evidence type="ECO:0000256" key="2">
    <source>
        <dbReference type="ARBA" id="ARBA00007400"/>
    </source>
</evidence>
<dbReference type="OrthoDB" id="265992at2"/>
<feature type="transmembrane region" description="Helical" evidence="7">
    <location>
        <begin position="205"/>
        <end position="225"/>
    </location>
</feature>
<evidence type="ECO:0000256" key="7">
    <source>
        <dbReference type="SAM" id="Phobius"/>
    </source>
</evidence>
<evidence type="ECO:0000313" key="9">
    <source>
        <dbReference type="EMBL" id="PQO40834.1"/>
    </source>
</evidence>
<dbReference type="GO" id="GO:0005886">
    <property type="term" value="C:plasma membrane"/>
    <property type="evidence" value="ECO:0007669"/>
    <property type="project" value="UniProtKB-SubCell"/>
</dbReference>
<dbReference type="RefSeq" id="WP_105351994.1">
    <property type="nucleotide sequence ID" value="NZ_PUIB01000007.1"/>
</dbReference>
<feature type="transmembrane region" description="Helical" evidence="7">
    <location>
        <begin position="12"/>
        <end position="29"/>
    </location>
</feature>
<comment type="subcellular location">
    <subcellularLocation>
        <location evidence="1">Cell membrane</location>
        <topology evidence="1">Multi-pass membrane protein</topology>
    </subcellularLocation>
</comment>
<feature type="transmembrane region" description="Helical" evidence="7">
    <location>
        <begin position="174"/>
        <end position="193"/>
    </location>
</feature>
<dbReference type="GO" id="GO:0009246">
    <property type="term" value="P:enterobacterial common antigen biosynthetic process"/>
    <property type="evidence" value="ECO:0007669"/>
    <property type="project" value="TreeGrafter"/>
</dbReference>
<reference evidence="9 10" key="1">
    <citation type="submission" date="2018-02" db="EMBL/GenBank/DDBJ databases">
        <title>Comparative genomes isolates from brazilian mangrove.</title>
        <authorList>
            <person name="Araujo J.E."/>
            <person name="Taketani R.G."/>
            <person name="Silva M.C.P."/>
            <person name="Loureco M.V."/>
            <person name="Andreote F.D."/>
        </authorList>
    </citation>
    <scope>NUCLEOTIDE SEQUENCE [LARGE SCALE GENOMIC DNA]</scope>
    <source>
        <strain evidence="9 10">NAP PRIS-MGV</strain>
    </source>
</reference>
<gene>
    <name evidence="9" type="ORF">C5Y98_04455</name>
</gene>
<feature type="transmembrane region" description="Helical" evidence="7">
    <location>
        <begin position="136"/>
        <end position="154"/>
    </location>
</feature>
<keyword evidence="4 7" id="KW-0812">Transmembrane</keyword>
<protein>
    <recommendedName>
        <fullName evidence="8">Acyltransferase 3 domain-containing protein</fullName>
    </recommendedName>
</protein>